<name>A0A2X1P189_ECOLX</name>
<gene>
    <name evidence="1" type="ORF">NCTC7922_00047</name>
</gene>
<dbReference type="RefSeq" id="WP_050437775.1">
    <property type="nucleotide sequence ID" value="NZ_JAECYT010000030.1"/>
</dbReference>
<sequence length="110" mass="12813">MTDIEHIRNELIAIRCNLIQLASEFISLNPQKNCLLYTDLISRSASDIKKLININDENNRSYLVHNITHVIVVYELYMSCFEKCPSWTTFNTDRKKIAELKARITLPTPE</sequence>
<evidence type="ECO:0000313" key="1">
    <source>
        <dbReference type="EMBL" id="STM08452.1"/>
    </source>
</evidence>
<organism evidence="1 2">
    <name type="scientific">Escherichia coli</name>
    <dbReference type="NCBI Taxonomy" id="562"/>
    <lineage>
        <taxon>Bacteria</taxon>
        <taxon>Pseudomonadati</taxon>
        <taxon>Pseudomonadota</taxon>
        <taxon>Gammaproteobacteria</taxon>
        <taxon>Enterobacterales</taxon>
        <taxon>Enterobacteriaceae</taxon>
        <taxon>Escherichia</taxon>
    </lineage>
</organism>
<dbReference type="Proteomes" id="UP000254174">
    <property type="component" value="Unassembled WGS sequence"/>
</dbReference>
<dbReference type="AlphaFoldDB" id="A0A2X1P189"/>
<reference evidence="1 2" key="1">
    <citation type="submission" date="2018-06" db="EMBL/GenBank/DDBJ databases">
        <authorList>
            <consortium name="Pathogen Informatics"/>
            <person name="Doyle S."/>
        </authorList>
    </citation>
    <scope>NUCLEOTIDE SEQUENCE [LARGE SCALE GENOMIC DNA]</scope>
    <source>
        <strain evidence="1 2">NCTC7922</strain>
    </source>
</reference>
<proteinExistence type="predicted"/>
<evidence type="ECO:0000313" key="2">
    <source>
        <dbReference type="Proteomes" id="UP000254174"/>
    </source>
</evidence>
<dbReference type="EMBL" id="UGFC01000002">
    <property type="protein sequence ID" value="STM08452.1"/>
    <property type="molecule type" value="Genomic_DNA"/>
</dbReference>
<accession>A0A2X1P189</accession>
<protein>
    <submittedName>
        <fullName evidence="1">Uncharacterized protein</fullName>
    </submittedName>
</protein>